<dbReference type="CDD" id="cd22386">
    <property type="entry name" value="KH-I_KHDC4_rpt2"/>
    <property type="match status" value="1"/>
</dbReference>
<dbReference type="FunFam" id="3.30.1370.10:FF:000037">
    <property type="entry name" value="KH domain protein"/>
    <property type="match status" value="1"/>
</dbReference>
<evidence type="ECO:0000256" key="3">
    <source>
        <dbReference type="ARBA" id="ARBA00030267"/>
    </source>
</evidence>
<evidence type="ECO:0000256" key="5">
    <source>
        <dbReference type="SAM" id="MobiDB-lite"/>
    </source>
</evidence>
<feature type="compositionally biased region" description="Pro residues" evidence="5">
    <location>
        <begin position="1075"/>
        <end position="1084"/>
    </location>
</feature>
<evidence type="ECO:0000313" key="8">
    <source>
        <dbReference type="Proteomes" id="UP001165740"/>
    </source>
</evidence>
<dbReference type="Gene3D" id="3.30.1370.10">
    <property type="entry name" value="K Homology domain, type 1"/>
    <property type="match status" value="2"/>
</dbReference>
<reference evidence="9 10" key="1">
    <citation type="submission" date="2025-04" db="UniProtKB">
        <authorList>
            <consortium name="RefSeq"/>
        </authorList>
    </citation>
    <scope>IDENTIFICATION</scope>
</reference>
<dbReference type="OMA" id="IHITHHR"/>
<dbReference type="RefSeq" id="XP_013081898.2">
    <property type="nucleotide sequence ID" value="XM_013226444.2"/>
</dbReference>
<dbReference type="Pfam" id="PF22675">
    <property type="entry name" value="KH-I_KHDC4-BBP"/>
    <property type="match status" value="1"/>
</dbReference>
<dbReference type="GO" id="GO:0003723">
    <property type="term" value="F:RNA binding"/>
    <property type="evidence" value="ECO:0007669"/>
    <property type="project" value="InterPro"/>
</dbReference>
<feature type="compositionally biased region" description="Polar residues" evidence="5">
    <location>
        <begin position="1040"/>
        <end position="1055"/>
    </location>
</feature>
<dbReference type="Proteomes" id="UP001165740">
    <property type="component" value="Chromosome 1"/>
</dbReference>
<dbReference type="SUPFAM" id="SSF54791">
    <property type="entry name" value="Eukaryotic type KH-domain (KH-domain type I)"/>
    <property type="match status" value="1"/>
</dbReference>
<feature type="compositionally biased region" description="Basic residues" evidence="5">
    <location>
        <begin position="742"/>
        <end position="754"/>
    </location>
</feature>
<evidence type="ECO:0000256" key="4">
    <source>
        <dbReference type="ARBA" id="ARBA00045732"/>
    </source>
</evidence>
<comment type="function">
    <text evidence="4">RNA-binding protein involved in pre-mRNA splicing. Interacts with the PRP19C/Prp19 complex/NTC/Nineteen complex which is part of the spliceosome. Involved in regulating splice site selection. Binds preferentially RNA with A/C rich sequences and poly-C stretches.</text>
</comment>
<dbReference type="AlphaFoldDB" id="A0A9W2YQG3"/>
<dbReference type="KEGG" id="bgt:106067279"/>
<gene>
    <name evidence="9 10" type="primary">LOC106067279</name>
</gene>
<evidence type="ECO:0000259" key="7">
    <source>
        <dbReference type="Pfam" id="PF23469"/>
    </source>
</evidence>
<evidence type="ECO:0000313" key="10">
    <source>
        <dbReference type="RefSeq" id="XP_055865018.1"/>
    </source>
</evidence>
<evidence type="ECO:0000256" key="2">
    <source>
        <dbReference type="ARBA" id="ARBA00017795"/>
    </source>
</evidence>
<evidence type="ECO:0000313" key="9">
    <source>
        <dbReference type="RefSeq" id="XP_013081898.2"/>
    </source>
</evidence>
<evidence type="ECO:0000259" key="6">
    <source>
        <dbReference type="Pfam" id="PF22675"/>
    </source>
</evidence>
<proteinExistence type="inferred from homology"/>
<dbReference type="PANTHER" id="PTHR15744:SF0">
    <property type="entry name" value="KH HOMOLOGY DOMAIN-CONTAINING PROTEIN 4"/>
    <property type="match status" value="1"/>
</dbReference>
<dbReference type="GeneID" id="106067279"/>
<organism evidence="8 10">
    <name type="scientific">Biomphalaria glabrata</name>
    <name type="common">Bloodfluke planorb</name>
    <name type="synonym">Freshwater snail</name>
    <dbReference type="NCBI Taxonomy" id="6526"/>
    <lineage>
        <taxon>Eukaryota</taxon>
        <taxon>Metazoa</taxon>
        <taxon>Spiralia</taxon>
        <taxon>Lophotrochozoa</taxon>
        <taxon>Mollusca</taxon>
        <taxon>Gastropoda</taxon>
        <taxon>Heterobranchia</taxon>
        <taxon>Euthyneura</taxon>
        <taxon>Panpulmonata</taxon>
        <taxon>Hygrophila</taxon>
        <taxon>Lymnaeoidea</taxon>
        <taxon>Planorbidae</taxon>
        <taxon>Biomphalaria</taxon>
    </lineage>
</organism>
<keyword evidence="8" id="KW-1185">Reference proteome</keyword>
<feature type="region of interest" description="Disordered" evidence="5">
    <location>
        <begin position="84"/>
        <end position="109"/>
    </location>
</feature>
<feature type="domain" description="ATP-dependent RNA helicase PRP5/DDX46/KHDC4 KH" evidence="7">
    <location>
        <begin position="64"/>
        <end position="144"/>
    </location>
</feature>
<dbReference type="CDD" id="cd22385">
    <property type="entry name" value="KH-I_KHDC4_rpt1"/>
    <property type="match status" value="1"/>
</dbReference>
<dbReference type="InterPro" id="IPR055256">
    <property type="entry name" value="KH_1_KHDC4/BBP-like"/>
</dbReference>
<dbReference type="InterPro" id="IPR056149">
    <property type="entry name" value="PRP5/DDX46/KHDC4_KH"/>
</dbReference>
<feature type="region of interest" description="Disordered" evidence="5">
    <location>
        <begin position="1028"/>
        <end position="1055"/>
    </location>
</feature>
<feature type="domain" description="KHDC4/BBP-like KH-domain type I" evidence="6">
    <location>
        <begin position="222"/>
        <end position="296"/>
    </location>
</feature>
<dbReference type="RefSeq" id="XP_055865018.1">
    <property type="nucleotide sequence ID" value="XM_056009043.1"/>
</dbReference>
<sequence length="1101" mass="119092">MIFSHDSMFSQEDQEERSSLEAAAEAAAKVTAMLISKGMLKPNQTQPATNVITKKAGGPNSLVVAEVEINNLTTACRNTLTRGTTQEEISKASGAAVTTRGRYMAPDEKARNPRDRCLYLNVQATTKESVDIAVQKINEIIGSMNGNKVEPKHRGTNQFRGGRMRTPFRPNVNNRFSFRGQPPPPLMSLPTPPPPQVQMPPQPPPQTVTILQENLYIGLEHAPPNFDTKNKILGPGGSFLLHIQSETGAAVSLRGKGSGMANMTGLDSIEPMHVHLEHHSFVALQEAKKLAENLIQTVQQSYVSFQQALAALPASIPTGFITGVPQQPTFVEAPLGPPQPGMTTISLGEPTIQVQQIGHHMLVPPGSVANQLSHITQGLTNNAGQQFMLPSSINLTTLPMMNTIPVSAASMLPQQSTHIDLGGQQQLILSQPPPATAQSIAQVGIQQIVQGPPPQQQAMPSPYGAYAPVQPTVHLVSQPVSIPSHTIVQQGHPLPPQHILTQQPAQQISFSAPTSLVYTMASTNPPPYYTSPKLEEEPKRRFTEEKEEKIPENLLGYQHGPPHLVNLVQSSPPPHSNYPPISQGMVPPPGTQIIQSQHGLIHVSHLAPDQGQFAQLGAQTIIQSAPQMYQTTPDGQQLIAHTTSHPFHTGLPPPHFISGPPLPPTSPSQHLTRSPGLENQPPSIASVANVLPPPTPPSALSNLNDGRKDELSKSNSSSSDSLYGSMSRRRGGSPSSNEPDKKKMKGILKNKHSAHQLDKDGTNAEVKAETEKCTEEKLLPPASPQYQGQPLRYPCLPSDPNLPPMSLDPGLAHQLRPLGHVAGSMPPGQHLVHQTDPNLHLTHPQLHLEPPRPDIAPGQIVLEHQGTPIHITHRMAPTGQIHIEHALAGPPPRQILIEHPPQQAIQLEHQTVPPVHPEHAHIPVAHQPPPTQEMFEFDYSGQQLQPPPAQYHQTFEHIAVSQPSQVGDHLLAPGSAVIVSSTQHFPQYSVALTSATAPPPASYSLPASTPFSFPSQALQQQIQRLPEPQQISVPPPPSSYTVGLNPSASPHYQTHFTGLQTGQSLPAHLFHQTQQPPPPLPPSQPQYQPHPQSISYWVSQT</sequence>
<name>A0A9W2YQG3_BIOGL</name>
<dbReference type="OrthoDB" id="397265at2759"/>
<feature type="region of interest" description="Disordered" evidence="5">
    <location>
        <begin position="1069"/>
        <end position="1101"/>
    </location>
</feature>
<feature type="region of interest" description="Disordered" evidence="5">
    <location>
        <begin position="145"/>
        <end position="171"/>
    </location>
</feature>
<feature type="region of interest" description="Disordered" evidence="5">
    <location>
        <begin position="1"/>
        <end position="22"/>
    </location>
</feature>
<dbReference type="GO" id="GO:0005634">
    <property type="term" value="C:nucleus"/>
    <property type="evidence" value="ECO:0007669"/>
    <property type="project" value="InterPro"/>
</dbReference>
<evidence type="ECO:0000256" key="1">
    <source>
        <dbReference type="ARBA" id="ARBA00006093"/>
    </source>
</evidence>
<dbReference type="InterPro" id="IPR036612">
    <property type="entry name" value="KH_dom_type_1_sf"/>
</dbReference>
<feature type="compositionally biased region" description="Pro residues" evidence="5">
    <location>
        <begin position="651"/>
        <end position="666"/>
    </location>
</feature>
<accession>A0A9W2YQG3</accession>
<dbReference type="InterPro" id="IPR031121">
    <property type="entry name" value="RIK/BLOM7"/>
</dbReference>
<dbReference type="Pfam" id="PF23469">
    <property type="entry name" value="KH_12"/>
    <property type="match status" value="1"/>
</dbReference>
<dbReference type="InterPro" id="IPR047889">
    <property type="entry name" value="KHDC4_KH-I_second"/>
</dbReference>
<feature type="region of interest" description="Disordered" evidence="5">
    <location>
        <begin position="643"/>
        <end position="764"/>
    </location>
</feature>
<dbReference type="InterPro" id="IPR047890">
    <property type="entry name" value="KHDC4_KH-I_first"/>
</dbReference>
<feature type="compositionally biased region" description="Basic and acidic residues" evidence="5">
    <location>
        <begin position="755"/>
        <end position="764"/>
    </location>
</feature>
<comment type="similarity">
    <text evidence="1">Belongs to the KHDC4 family.</text>
</comment>
<feature type="compositionally biased region" description="Low complexity" evidence="5">
    <location>
        <begin position="713"/>
        <end position="736"/>
    </location>
</feature>
<protein>
    <recommendedName>
        <fullName evidence="2">KH homology domain-containing protein 4</fullName>
    </recommendedName>
    <alternativeName>
        <fullName evidence="3">Brings lots of money 7</fullName>
    </alternativeName>
</protein>
<dbReference type="PANTHER" id="PTHR15744">
    <property type="entry name" value="BLOM7"/>
    <property type="match status" value="1"/>
</dbReference>